<proteinExistence type="predicted"/>
<keyword evidence="3" id="KW-1185">Reference proteome</keyword>
<keyword evidence="1" id="KW-1133">Transmembrane helix</keyword>
<dbReference type="EMBL" id="SMBZ01000003">
    <property type="protein sequence ID" value="TCV19954.1"/>
    <property type="molecule type" value="Genomic_DNA"/>
</dbReference>
<evidence type="ECO:0000313" key="3">
    <source>
        <dbReference type="Proteomes" id="UP000295197"/>
    </source>
</evidence>
<evidence type="ECO:0000313" key="2">
    <source>
        <dbReference type="EMBL" id="TCV19954.1"/>
    </source>
</evidence>
<organism evidence="2 3">
    <name type="scientific">Sphingobacterium alimentarium</name>
    <dbReference type="NCBI Taxonomy" id="797292"/>
    <lineage>
        <taxon>Bacteria</taxon>
        <taxon>Pseudomonadati</taxon>
        <taxon>Bacteroidota</taxon>
        <taxon>Sphingobacteriia</taxon>
        <taxon>Sphingobacteriales</taxon>
        <taxon>Sphingobacteriaceae</taxon>
        <taxon>Sphingobacterium</taxon>
    </lineage>
</organism>
<name>A0A4R3W1D7_9SPHI</name>
<feature type="transmembrane region" description="Helical" evidence="1">
    <location>
        <begin position="126"/>
        <end position="145"/>
    </location>
</feature>
<comment type="caution">
    <text evidence="2">The sequence shown here is derived from an EMBL/GenBank/DDBJ whole genome shotgun (WGS) entry which is preliminary data.</text>
</comment>
<keyword evidence="1" id="KW-0812">Transmembrane</keyword>
<gene>
    <name evidence="2" type="ORF">EDC17_100353</name>
</gene>
<sequence>MFSFVAMNNTRKKTKNEVAPPRPVETYFQNLDLAYQDNKGIYALFLTLAFFGVMGIVWMIPFPQLDFLKRMNAQTFLNWGSFYIAIIIYLYLKLAPTLSYAMLFTIGIMSFFIVRLEYVERDGGPAVLLVCSILAAVGLIGLLIYSQKGKYSTTQHFWQLLTVGPIWLWSKVFDKLKIKY</sequence>
<evidence type="ECO:0000256" key="1">
    <source>
        <dbReference type="SAM" id="Phobius"/>
    </source>
</evidence>
<dbReference type="Proteomes" id="UP000295197">
    <property type="component" value="Unassembled WGS sequence"/>
</dbReference>
<feature type="transmembrane region" description="Helical" evidence="1">
    <location>
        <begin position="157"/>
        <end position="173"/>
    </location>
</feature>
<feature type="transmembrane region" description="Helical" evidence="1">
    <location>
        <begin position="98"/>
        <end position="114"/>
    </location>
</feature>
<feature type="transmembrane region" description="Helical" evidence="1">
    <location>
        <begin position="75"/>
        <end position="92"/>
    </location>
</feature>
<keyword evidence="1" id="KW-0472">Membrane</keyword>
<evidence type="ECO:0008006" key="4">
    <source>
        <dbReference type="Google" id="ProtNLM"/>
    </source>
</evidence>
<reference evidence="2 3" key="1">
    <citation type="submission" date="2019-03" db="EMBL/GenBank/DDBJ databases">
        <title>Genomic Encyclopedia of Type Strains, Phase IV (KMG-IV): sequencing the most valuable type-strain genomes for metagenomic binning, comparative biology and taxonomic classification.</title>
        <authorList>
            <person name="Goeker M."/>
        </authorList>
    </citation>
    <scope>NUCLEOTIDE SEQUENCE [LARGE SCALE GENOMIC DNA]</scope>
    <source>
        <strain evidence="2 3">DSM 22362</strain>
    </source>
</reference>
<protein>
    <recommendedName>
        <fullName evidence="4">DUF962 domain-containing protein</fullName>
    </recommendedName>
</protein>
<accession>A0A4R3W1D7</accession>
<feature type="transmembrane region" description="Helical" evidence="1">
    <location>
        <begin position="41"/>
        <end position="63"/>
    </location>
</feature>
<dbReference type="AlphaFoldDB" id="A0A4R3W1D7"/>